<keyword evidence="3" id="KW-0779">Telomere</keyword>
<dbReference type="GO" id="GO:0032210">
    <property type="term" value="P:regulation of telomere maintenance via telomerase"/>
    <property type="evidence" value="ECO:0007669"/>
    <property type="project" value="TreeGrafter"/>
</dbReference>
<evidence type="ECO:0000256" key="3">
    <source>
        <dbReference type="ARBA" id="ARBA00022895"/>
    </source>
</evidence>
<dbReference type="GO" id="GO:0010521">
    <property type="term" value="F:telomerase inhibitor activity"/>
    <property type="evidence" value="ECO:0007669"/>
    <property type="project" value="TreeGrafter"/>
</dbReference>
<keyword evidence="7" id="KW-1185">Reference proteome</keyword>
<dbReference type="SUPFAM" id="SSF50249">
    <property type="entry name" value="Nucleic acid-binding proteins"/>
    <property type="match status" value="1"/>
</dbReference>
<gene>
    <name evidence="6" type="ORF">CPELLU_LOCUS8147</name>
</gene>
<evidence type="ECO:0000256" key="2">
    <source>
        <dbReference type="ARBA" id="ARBA00022454"/>
    </source>
</evidence>
<dbReference type="GO" id="GO:0016233">
    <property type="term" value="P:telomere capping"/>
    <property type="evidence" value="ECO:0007669"/>
    <property type="project" value="TreeGrafter"/>
</dbReference>
<keyword evidence="4" id="KW-0238">DNA-binding</keyword>
<name>A0A9N9GTT7_9GLOM</name>
<feature type="domain" description="Telomeric single stranded DNA binding POT1/Cdc13" evidence="5">
    <location>
        <begin position="13"/>
        <end position="141"/>
    </location>
</feature>
<evidence type="ECO:0000313" key="7">
    <source>
        <dbReference type="Proteomes" id="UP000789759"/>
    </source>
</evidence>
<dbReference type="AlphaFoldDB" id="A0A9N9GTT7"/>
<dbReference type="SMART" id="SM00976">
    <property type="entry name" value="Telo_bind"/>
    <property type="match status" value="1"/>
</dbReference>
<sequence length="320" mass="36897">MTLESRRVPVEGHSLLSNLVLGTRVNVIGVVKSYSPPRRCRGTDWLCSFQITDPSLNGKVTVIMFRAQYTEIPEASIGSIFVGTGLKVNHYMNSPQLIAYKLESTCTIINDDFKGNKFSHVMHNRVTEIMAYSEHLRSWWNNLEILYAGRQESRKLITIADIRPNIFFDTIAEEVPCKFLTRGRIVDFGPDFEKFIRPFCAACDEVIFPKHEGSNQYHDCPHDTTFIYDFFLLVEDKFGERLSVLVFGPDAVKFLKELRPTSVMENESSRQIFQNLITKLLGNVLDHDQPTEFFDFCVESYYVPDYGERLYKLTNTILEI</sequence>
<comment type="caution">
    <text evidence="6">The sequence shown here is derived from an EMBL/GenBank/DDBJ whole genome shotgun (WGS) entry which is preliminary data.</text>
</comment>
<dbReference type="Gene3D" id="2.40.50.140">
    <property type="entry name" value="Nucleic acid-binding proteins"/>
    <property type="match status" value="1"/>
</dbReference>
<dbReference type="Proteomes" id="UP000789759">
    <property type="component" value="Unassembled WGS sequence"/>
</dbReference>
<evidence type="ECO:0000256" key="1">
    <source>
        <dbReference type="ARBA" id="ARBA00004574"/>
    </source>
</evidence>
<reference evidence="6" key="1">
    <citation type="submission" date="2021-06" db="EMBL/GenBank/DDBJ databases">
        <authorList>
            <person name="Kallberg Y."/>
            <person name="Tangrot J."/>
            <person name="Rosling A."/>
        </authorList>
    </citation>
    <scope>NUCLEOTIDE SEQUENCE</scope>
    <source>
        <strain evidence="6">FL966</strain>
    </source>
</reference>
<dbReference type="GO" id="GO:0000783">
    <property type="term" value="C:nuclear telomere cap complex"/>
    <property type="evidence" value="ECO:0007669"/>
    <property type="project" value="TreeGrafter"/>
</dbReference>
<organism evidence="6 7">
    <name type="scientific">Cetraspora pellucida</name>
    <dbReference type="NCBI Taxonomy" id="1433469"/>
    <lineage>
        <taxon>Eukaryota</taxon>
        <taxon>Fungi</taxon>
        <taxon>Fungi incertae sedis</taxon>
        <taxon>Mucoromycota</taxon>
        <taxon>Glomeromycotina</taxon>
        <taxon>Glomeromycetes</taxon>
        <taxon>Diversisporales</taxon>
        <taxon>Gigasporaceae</taxon>
        <taxon>Cetraspora</taxon>
    </lineage>
</organism>
<evidence type="ECO:0000313" key="6">
    <source>
        <dbReference type="EMBL" id="CAG8625813.1"/>
    </source>
</evidence>
<dbReference type="InterPro" id="IPR028389">
    <property type="entry name" value="POT1"/>
</dbReference>
<dbReference type="PANTHER" id="PTHR14513">
    <property type="entry name" value="PROTECTION OF TELOMERES 1"/>
    <property type="match status" value="1"/>
</dbReference>
<comment type="subcellular location">
    <subcellularLocation>
        <location evidence="1">Chromosome</location>
        <location evidence="1">Telomere</location>
    </subcellularLocation>
</comment>
<keyword evidence="2" id="KW-0158">Chromosome</keyword>
<dbReference type="Pfam" id="PF02765">
    <property type="entry name" value="POT1"/>
    <property type="match status" value="1"/>
</dbReference>
<dbReference type="EMBL" id="CAJVQA010005679">
    <property type="protein sequence ID" value="CAG8625813.1"/>
    <property type="molecule type" value="Genomic_DNA"/>
</dbReference>
<protein>
    <submittedName>
        <fullName evidence="6">1089_t:CDS:1</fullName>
    </submittedName>
</protein>
<evidence type="ECO:0000256" key="4">
    <source>
        <dbReference type="ARBA" id="ARBA00023125"/>
    </source>
</evidence>
<dbReference type="GO" id="GO:0098505">
    <property type="term" value="F:G-rich strand telomeric DNA binding"/>
    <property type="evidence" value="ECO:0007669"/>
    <property type="project" value="TreeGrafter"/>
</dbReference>
<dbReference type="OrthoDB" id="2186770at2759"/>
<evidence type="ECO:0000259" key="5">
    <source>
        <dbReference type="SMART" id="SM00976"/>
    </source>
</evidence>
<dbReference type="InterPro" id="IPR012340">
    <property type="entry name" value="NA-bd_OB-fold"/>
</dbReference>
<dbReference type="PANTHER" id="PTHR14513:SF0">
    <property type="entry name" value="PROTECTION OF TELOMERES PROTEIN 1"/>
    <property type="match status" value="1"/>
</dbReference>
<dbReference type="InterPro" id="IPR011564">
    <property type="entry name" value="Telomer_end-bd_POT1/Cdc13"/>
</dbReference>
<proteinExistence type="predicted"/>
<accession>A0A9N9GTT7</accession>